<dbReference type="InterPro" id="IPR001478">
    <property type="entry name" value="PDZ"/>
</dbReference>
<accession>A0A2K8N475</accession>
<keyword evidence="1" id="KW-0812">Transmembrane</keyword>
<dbReference type="SMART" id="SM00228">
    <property type="entry name" value="PDZ"/>
    <property type="match status" value="1"/>
</dbReference>
<feature type="transmembrane region" description="Helical" evidence="1">
    <location>
        <begin position="80"/>
        <end position="96"/>
    </location>
</feature>
<organism evidence="3 4">
    <name type="scientific">Kyrpidia spormannii</name>
    <dbReference type="NCBI Taxonomy" id="2055160"/>
    <lineage>
        <taxon>Bacteria</taxon>
        <taxon>Bacillati</taxon>
        <taxon>Bacillota</taxon>
        <taxon>Bacilli</taxon>
        <taxon>Bacillales</taxon>
        <taxon>Alicyclobacillaceae</taxon>
        <taxon>Kyrpidia</taxon>
    </lineage>
</organism>
<proteinExistence type="predicted"/>
<feature type="domain" description="PDZ" evidence="2">
    <location>
        <begin position="297"/>
        <end position="353"/>
    </location>
</feature>
<evidence type="ECO:0000313" key="4">
    <source>
        <dbReference type="Proteomes" id="UP000231932"/>
    </source>
</evidence>
<evidence type="ECO:0000256" key="1">
    <source>
        <dbReference type="SAM" id="Phobius"/>
    </source>
</evidence>
<dbReference type="InterPro" id="IPR036034">
    <property type="entry name" value="PDZ_sf"/>
</dbReference>
<dbReference type="Gene3D" id="2.30.42.10">
    <property type="match status" value="1"/>
</dbReference>
<feature type="transmembrane region" description="Helical" evidence="1">
    <location>
        <begin position="145"/>
        <end position="168"/>
    </location>
</feature>
<feature type="transmembrane region" description="Helical" evidence="1">
    <location>
        <begin position="206"/>
        <end position="227"/>
    </location>
</feature>
<evidence type="ECO:0000259" key="2">
    <source>
        <dbReference type="PROSITE" id="PS50106"/>
    </source>
</evidence>
<dbReference type="EMBL" id="CP024955">
    <property type="protein sequence ID" value="ATY83955.1"/>
    <property type="molecule type" value="Genomic_DNA"/>
</dbReference>
<dbReference type="SUPFAM" id="SSF50156">
    <property type="entry name" value="PDZ domain-like"/>
    <property type="match status" value="1"/>
</dbReference>
<sequence length="416" mass="44349">MAGWGAVVPAVVAVWAEPFAWWAALTVLFRYLAQVRVERRLHGVRMHPASIRWVMSLVLGMAGGFVASMVLWVLGLAGEGPGVAWAAAVTLVLGWVRSRWMTFAYGAGVVSLASLAAGWFPQGWIPTGWAGFWAGLTHLDVSSMLGAAGVFGVVEGALVAVIGHLWAIPAHLPGRRGGAVGGYLLQQFWVMPAVTTASFLSWPAGAILPGGLAPVPITVGFETAAVARLPRERALASAGMIALFGCILLALAWVARERSALAWVAALFAPVAREWISLWSFRREWSGSPRFAQGPGGIRVLAVVPGSPAAALGLRPGDTVTEVNGREVHSLTSLYEAIRLQPAFVRMEVRDPAGDVRICSRSRYEGEPHLLGVVASPGEEEEVEAQVLTVLGRTFSILSEFLRGRSTRKEPVRGEG</sequence>
<feature type="transmembrane region" description="Helical" evidence="1">
    <location>
        <begin position="234"/>
        <end position="254"/>
    </location>
</feature>
<reference evidence="4" key="1">
    <citation type="submission" date="2017-11" db="EMBL/GenBank/DDBJ databases">
        <title>Complete Genome Sequence of Kyrpidia sp. Strain EA-1, a thermophilic, hydrogen-oxidizing Bacterium, isolated from the Azores.</title>
        <authorList>
            <person name="Reiner J.E."/>
            <person name="Lapp C.J."/>
            <person name="Bunk B."/>
            <person name="Gescher J."/>
        </authorList>
    </citation>
    <scope>NUCLEOTIDE SEQUENCE [LARGE SCALE GENOMIC DNA]</scope>
    <source>
        <strain evidence="4">EA-1</strain>
    </source>
</reference>
<dbReference type="Proteomes" id="UP000231932">
    <property type="component" value="Chromosome"/>
</dbReference>
<dbReference type="Pfam" id="PF17820">
    <property type="entry name" value="PDZ_6"/>
    <property type="match status" value="1"/>
</dbReference>
<protein>
    <recommendedName>
        <fullName evidence="2">PDZ domain-containing protein</fullName>
    </recommendedName>
</protein>
<dbReference type="AlphaFoldDB" id="A0A2K8N475"/>
<feature type="transmembrane region" description="Helical" evidence="1">
    <location>
        <begin position="53"/>
        <end position="74"/>
    </location>
</feature>
<dbReference type="KEGG" id="kyr:CVV65_02410"/>
<feature type="transmembrane region" description="Helical" evidence="1">
    <location>
        <begin position="6"/>
        <end position="32"/>
    </location>
</feature>
<dbReference type="PROSITE" id="PS50106">
    <property type="entry name" value="PDZ"/>
    <property type="match status" value="1"/>
</dbReference>
<feature type="transmembrane region" description="Helical" evidence="1">
    <location>
        <begin position="103"/>
        <end position="125"/>
    </location>
</feature>
<dbReference type="InterPro" id="IPR041489">
    <property type="entry name" value="PDZ_6"/>
</dbReference>
<keyword evidence="4" id="KW-1185">Reference proteome</keyword>
<evidence type="ECO:0000313" key="3">
    <source>
        <dbReference type="EMBL" id="ATY83955.1"/>
    </source>
</evidence>
<keyword evidence="1" id="KW-1133">Transmembrane helix</keyword>
<name>A0A2K8N475_9BACL</name>
<feature type="transmembrane region" description="Helical" evidence="1">
    <location>
        <begin position="180"/>
        <end position="200"/>
    </location>
</feature>
<keyword evidence="1" id="KW-0472">Membrane</keyword>
<dbReference type="OrthoDB" id="198399at2"/>
<gene>
    <name evidence="3" type="ORF">CVV65_02410</name>
</gene>
<dbReference type="RefSeq" id="WP_100666791.1">
    <property type="nucleotide sequence ID" value="NZ_CP024955.1"/>
</dbReference>